<evidence type="ECO:0000313" key="3">
    <source>
        <dbReference type="WBParaSite" id="PSAMB.scaffold178size68704.g3019.t1"/>
    </source>
</evidence>
<sequence>MNFENFATIPIAQLVAEAILILGSFFGYSILCILLNGKSREIRSLLYDFGPINPTNRKWLDFFQRRTIDNSWGLTLGKVVILEQTTLLTIIGAMSTIIALYAQFKSVDPSKAVFNGLNYKELLTGTT</sequence>
<dbReference type="AlphaFoldDB" id="A0A914VCQ8"/>
<feature type="transmembrane region" description="Helical" evidence="1">
    <location>
        <begin position="12"/>
        <end position="35"/>
    </location>
</feature>
<keyword evidence="1" id="KW-0472">Membrane</keyword>
<keyword evidence="1" id="KW-1133">Transmembrane helix</keyword>
<dbReference type="WBParaSite" id="PSAMB.scaffold178size68704.g3019.t1">
    <property type="protein sequence ID" value="PSAMB.scaffold178size68704.g3019.t1"/>
    <property type="gene ID" value="PSAMB.scaffold178size68704.g3019"/>
</dbReference>
<reference evidence="3" key="1">
    <citation type="submission" date="2022-11" db="UniProtKB">
        <authorList>
            <consortium name="WormBaseParasite"/>
        </authorList>
    </citation>
    <scope>IDENTIFICATION</scope>
</reference>
<organism evidence="2 3">
    <name type="scientific">Plectus sambesii</name>
    <dbReference type="NCBI Taxonomy" id="2011161"/>
    <lineage>
        <taxon>Eukaryota</taxon>
        <taxon>Metazoa</taxon>
        <taxon>Ecdysozoa</taxon>
        <taxon>Nematoda</taxon>
        <taxon>Chromadorea</taxon>
        <taxon>Plectida</taxon>
        <taxon>Plectina</taxon>
        <taxon>Plectoidea</taxon>
        <taxon>Plectidae</taxon>
        <taxon>Plectus</taxon>
    </lineage>
</organism>
<name>A0A914VCQ8_9BILA</name>
<protein>
    <submittedName>
        <fullName evidence="3">Uncharacterized protein</fullName>
    </submittedName>
</protein>
<proteinExistence type="predicted"/>
<keyword evidence="1" id="KW-0812">Transmembrane</keyword>
<dbReference type="Proteomes" id="UP000887566">
    <property type="component" value="Unplaced"/>
</dbReference>
<accession>A0A914VCQ8</accession>
<evidence type="ECO:0000313" key="2">
    <source>
        <dbReference type="Proteomes" id="UP000887566"/>
    </source>
</evidence>
<feature type="transmembrane region" description="Helical" evidence="1">
    <location>
        <begin position="86"/>
        <end position="104"/>
    </location>
</feature>
<evidence type="ECO:0000256" key="1">
    <source>
        <dbReference type="SAM" id="Phobius"/>
    </source>
</evidence>
<keyword evidence="2" id="KW-1185">Reference proteome</keyword>